<dbReference type="Proteomes" id="UP000257109">
    <property type="component" value="Unassembled WGS sequence"/>
</dbReference>
<reference evidence="1" key="1">
    <citation type="submission" date="2018-05" db="EMBL/GenBank/DDBJ databases">
        <title>Draft genome of Mucuna pruriens seed.</title>
        <authorList>
            <person name="Nnadi N.E."/>
            <person name="Vos R."/>
            <person name="Hasami M.H."/>
            <person name="Devisetty U.K."/>
            <person name="Aguiy J.C."/>
        </authorList>
    </citation>
    <scope>NUCLEOTIDE SEQUENCE [LARGE SCALE GENOMIC DNA]</scope>
    <source>
        <strain evidence="1">JCA_2017</strain>
    </source>
</reference>
<accession>A0A371I139</accession>
<dbReference type="AlphaFoldDB" id="A0A371I139"/>
<organism evidence="1 2">
    <name type="scientific">Mucuna pruriens</name>
    <name type="common">Velvet bean</name>
    <name type="synonym">Dolichos pruriens</name>
    <dbReference type="NCBI Taxonomy" id="157652"/>
    <lineage>
        <taxon>Eukaryota</taxon>
        <taxon>Viridiplantae</taxon>
        <taxon>Streptophyta</taxon>
        <taxon>Embryophyta</taxon>
        <taxon>Tracheophyta</taxon>
        <taxon>Spermatophyta</taxon>
        <taxon>Magnoliopsida</taxon>
        <taxon>eudicotyledons</taxon>
        <taxon>Gunneridae</taxon>
        <taxon>Pentapetalae</taxon>
        <taxon>rosids</taxon>
        <taxon>fabids</taxon>
        <taxon>Fabales</taxon>
        <taxon>Fabaceae</taxon>
        <taxon>Papilionoideae</taxon>
        <taxon>50 kb inversion clade</taxon>
        <taxon>NPAAA clade</taxon>
        <taxon>indigoferoid/millettioid clade</taxon>
        <taxon>Phaseoleae</taxon>
        <taxon>Mucuna</taxon>
    </lineage>
</organism>
<feature type="non-terminal residue" evidence="1">
    <location>
        <position position="1"/>
    </location>
</feature>
<dbReference type="EMBL" id="QJKJ01001220">
    <property type="protein sequence ID" value="RDY08729.1"/>
    <property type="molecule type" value="Genomic_DNA"/>
</dbReference>
<proteinExistence type="predicted"/>
<evidence type="ECO:0000313" key="1">
    <source>
        <dbReference type="EMBL" id="RDY08729.1"/>
    </source>
</evidence>
<sequence length="97" mass="11300">MQQGMNMLIGNSNSYSMETELIGDAHQAMCTNFLLNKETADDCSIILYIARYYVECQALWIKSLLHEMIIEVKIPMQILPLHMLVDKKRKLKENRSH</sequence>
<protein>
    <submittedName>
        <fullName evidence="1">Uncharacterized protein</fullName>
    </submittedName>
</protein>
<evidence type="ECO:0000313" key="2">
    <source>
        <dbReference type="Proteomes" id="UP000257109"/>
    </source>
</evidence>
<comment type="caution">
    <text evidence="1">The sequence shown here is derived from an EMBL/GenBank/DDBJ whole genome shotgun (WGS) entry which is preliminary data.</text>
</comment>
<keyword evidence="2" id="KW-1185">Reference proteome</keyword>
<gene>
    <name evidence="1" type="ORF">CR513_07008</name>
</gene>
<name>A0A371I139_MUCPR</name>